<dbReference type="RefSeq" id="WP_041059708.1">
    <property type="nucleotide sequence ID" value="NZ_JXAL01000001.1"/>
</dbReference>
<evidence type="ECO:0000256" key="2">
    <source>
        <dbReference type="SAM" id="Phobius"/>
    </source>
</evidence>
<keyword evidence="2" id="KW-1133">Transmembrane helix</keyword>
<feature type="signal peptide" evidence="3">
    <location>
        <begin position="1"/>
        <end position="15"/>
    </location>
</feature>
<gene>
    <name evidence="4" type="ORF">SD71_02065</name>
</gene>
<feature type="chain" id="PRO_5046461099" evidence="3">
    <location>
        <begin position="16"/>
        <end position="245"/>
    </location>
</feature>
<feature type="compositionally biased region" description="Basic and acidic residues" evidence="1">
    <location>
        <begin position="205"/>
        <end position="214"/>
    </location>
</feature>
<keyword evidence="2" id="KW-0812">Transmembrane</keyword>
<evidence type="ECO:0000313" key="5">
    <source>
        <dbReference type="Proteomes" id="UP000054526"/>
    </source>
</evidence>
<evidence type="ECO:0000256" key="3">
    <source>
        <dbReference type="SAM" id="SignalP"/>
    </source>
</evidence>
<protein>
    <submittedName>
        <fullName evidence="4">Extracellular protein</fullName>
    </submittedName>
</protein>
<name>A0ABR5A9K2_9BACL</name>
<comment type="caution">
    <text evidence="4">The sequence shown here is derived from an EMBL/GenBank/DDBJ whole genome shotgun (WGS) entry which is preliminary data.</text>
</comment>
<keyword evidence="5" id="KW-1185">Reference proteome</keyword>
<sequence>MLLVCCLLAPISVQAYSYGDPNEEPLAEAYKKMAAELNGASPNFAGAKGAFDPMKQELDMHMGPEPAQTVLTHLEEKDKQAVLSDMHKILVLNIARRMASIAADFENYSQNKTLIAKANATYEALSPTVKQTDAALDEKIRKEFNNALTSLGNPGLFGVGIKEADKDLFESSRGTILNSLQDRFKLASLEVGHFTDSDSPGGQAEQRDGNRTTDLSDPRNWIPLVIIVLALVGVVAYTMRKRKRA</sequence>
<reference evidence="4 5" key="1">
    <citation type="submission" date="2014-12" db="EMBL/GenBank/DDBJ databases">
        <title>Draft genome sequence of Cohnella kolymensis strain B-2846.</title>
        <authorList>
            <person name="Karlyshev A.V."/>
            <person name="Kudryashova E.B."/>
        </authorList>
    </citation>
    <scope>NUCLEOTIDE SEQUENCE [LARGE SCALE GENOMIC DNA]</scope>
    <source>
        <strain evidence="4 5">VKM B-2846</strain>
    </source>
</reference>
<feature type="region of interest" description="Disordered" evidence="1">
    <location>
        <begin position="194"/>
        <end position="214"/>
    </location>
</feature>
<keyword evidence="3" id="KW-0732">Signal</keyword>
<evidence type="ECO:0000313" key="4">
    <source>
        <dbReference type="EMBL" id="KIL37741.1"/>
    </source>
</evidence>
<keyword evidence="2" id="KW-0472">Membrane</keyword>
<organism evidence="4 5">
    <name type="scientific">Cohnella kolymensis</name>
    <dbReference type="NCBI Taxonomy" id="1590652"/>
    <lineage>
        <taxon>Bacteria</taxon>
        <taxon>Bacillati</taxon>
        <taxon>Bacillota</taxon>
        <taxon>Bacilli</taxon>
        <taxon>Bacillales</taxon>
        <taxon>Paenibacillaceae</taxon>
        <taxon>Cohnella</taxon>
    </lineage>
</organism>
<accession>A0ABR5A9K2</accession>
<dbReference type="EMBL" id="JXAL01000001">
    <property type="protein sequence ID" value="KIL37741.1"/>
    <property type="molecule type" value="Genomic_DNA"/>
</dbReference>
<proteinExistence type="predicted"/>
<evidence type="ECO:0000256" key="1">
    <source>
        <dbReference type="SAM" id="MobiDB-lite"/>
    </source>
</evidence>
<feature type="transmembrane region" description="Helical" evidence="2">
    <location>
        <begin position="221"/>
        <end position="239"/>
    </location>
</feature>
<dbReference type="Proteomes" id="UP000054526">
    <property type="component" value="Unassembled WGS sequence"/>
</dbReference>